<protein>
    <recommendedName>
        <fullName evidence="8 9">Ammonium transporter</fullName>
    </recommendedName>
</protein>
<dbReference type="PANTHER" id="PTHR43029:SF10">
    <property type="entry name" value="AMMONIUM TRANSPORTER MEP2"/>
    <property type="match status" value="1"/>
</dbReference>
<comment type="subcellular location">
    <subcellularLocation>
        <location evidence="9">Cell membrane</location>
        <topology evidence="9">Multi-pass membrane protein</topology>
    </subcellularLocation>
    <subcellularLocation>
        <location evidence="1">Membrane</location>
        <topology evidence="1">Multi-pass membrane protein</topology>
    </subcellularLocation>
</comment>
<keyword evidence="3 9" id="KW-0813">Transport</keyword>
<keyword evidence="4 9" id="KW-0812">Transmembrane</keyword>
<feature type="transmembrane region" description="Helical" evidence="9">
    <location>
        <begin position="313"/>
        <end position="338"/>
    </location>
</feature>
<evidence type="ECO:0000256" key="2">
    <source>
        <dbReference type="ARBA" id="ARBA00005887"/>
    </source>
</evidence>
<dbReference type="OrthoDB" id="9814202at2"/>
<keyword evidence="7 9" id="KW-0924">Ammonia transport</keyword>
<dbReference type="Gene3D" id="1.10.3430.10">
    <property type="entry name" value="Ammonium transporter AmtB like domains"/>
    <property type="match status" value="1"/>
</dbReference>
<evidence type="ECO:0000256" key="8">
    <source>
        <dbReference type="ARBA" id="ARBA00050025"/>
    </source>
</evidence>
<dbReference type="EMBL" id="SPQQ01000007">
    <property type="protein sequence ID" value="TGE36523.1"/>
    <property type="molecule type" value="Genomic_DNA"/>
</dbReference>
<evidence type="ECO:0000313" key="11">
    <source>
        <dbReference type="EMBL" id="TGE36523.1"/>
    </source>
</evidence>
<dbReference type="Pfam" id="PF00909">
    <property type="entry name" value="Ammonium_transp"/>
    <property type="match status" value="1"/>
</dbReference>
<feature type="transmembrane region" description="Helical" evidence="9">
    <location>
        <begin position="221"/>
        <end position="247"/>
    </location>
</feature>
<evidence type="ECO:0000256" key="4">
    <source>
        <dbReference type="ARBA" id="ARBA00022692"/>
    </source>
</evidence>
<dbReference type="GO" id="GO:0005886">
    <property type="term" value="C:plasma membrane"/>
    <property type="evidence" value="ECO:0007669"/>
    <property type="project" value="UniProtKB-SubCell"/>
</dbReference>
<reference evidence="11 12" key="1">
    <citation type="submission" date="2019-03" db="EMBL/GenBank/DDBJ databases">
        <title>Draft Genome Sequence of Desulfosporosinus fructosivorans Strain 63.6F, Isolated from Marine Sediment in the Baltic Sea.</title>
        <authorList>
            <person name="Hausmann B."/>
            <person name="Vandieken V."/>
            <person name="Pjevac P."/>
            <person name="Schreck K."/>
            <person name="Herbold C.W."/>
            <person name="Loy A."/>
        </authorList>
    </citation>
    <scope>NUCLEOTIDE SEQUENCE [LARGE SCALE GENOMIC DNA]</scope>
    <source>
        <strain evidence="11 12">63.6F</strain>
    </source>
</reference>
<keyword evidence="6 9" id="KW-0472">Membrane</keyword>
<dbReference type="NCBIfam" id="TIGR00836">
    <property type="entry name" value="amt"/>
    <property type="match status" value="1"/>
</dbReference>
<dbReference type="RefSeq" id="WP_135549586.1">
    <property type="nucleotide sequence ID" value="NZ_SPQQ01000007.1"/>
</dbReference>
<feature type="transmembrane region" description="Helical" evidence="9">
    <location>
        <begin position="161"/>
        <end position="182"/>
    </location>
</feature>
<proteinExistence type="inferred from homology"/>
<dbReference type="InterPro" id="IPR018047">
    <property type="entry name" value="Ammonium_transpt_CS"/>
</dbReference>
<dbReference type="PANTHER" id="PTHR43029">
    <property type="entry name" value="AMMONIUM TRANSPORTER MEP2"/>
    <property type="match status" value="1"/>
</dbReference>
<gene>
    <name evidence="11" type="ORF">E4K67_18900</name>
</gene>
<name>A0A4Z0R320_9FIRM</name>
<accession>A0A4Z0R320</accession>
<feature type="transmembrane region" description="Helical" evidence="9">
    <location>
        <begin position="259"/>
        <end position="276"/>
    </location>
</feature>
<evidence type="ECO:0000259" key="10">
    <source>
        <dbReference type="Pfam" id="PF00909"/>
    </source>
</evidence>
<comment type="similarity">
    <text evidence="2 9">Belongs to the ammonia transporter channel (TC 1.A.11.2) family.</text>
</comment>
<evidence type="ECO:0000256" key="7">
    <source>
        <dbReference type="ARBA" id="ARBA00023177"/>
    </source>
</evidence>
<feature type="transmembrane region" description="Helical" evidence="9">
    <location>
        <begin position="40"/>
        <end position="64"/>
    </location>
</feature>
<sequence>MINSGDTAFVLISAALVCLMTPGLAFFYGGLVRKKNVLTIMIQSFISMGIVTAIWFFGGFSLAFGKDVHGIIGNFQYFGLQGVGMSPNPTYGPTIPFLVFYIYQSMFAIITPALITGAFADRVNFKSYLKFLVLWSILVYIPLTHWIWGGGFLAQMGVVDFAGGIVVHVSAGVAALASVFFVGKRVMVPGEKTAPHNIAFVALGTGLLWFGWFGFNGGSALAANGIAATAFVNTDIAGSFAMITWLLISWIHEKKPTMVGVLTGAVAGLATITPAAGYVQPWAAVIIGILSSIVCYVAVQVRIKLDWDDALDVWGVHGVGGILGSILVGVFAVSAVNGTSGLIEGNVHQFLVQVFGVAFTALYAFVVTYLILKVINVFESVRVPETTEILGLDASIHGESAYEF</sequence>
<evidence type="ECO:0000256" key="5">
    <source>
        <dbReference type="ARBA" id="ARBA00022989"/>
    </source>
</evidence>
<feature type="transmembrane region" description="Helical" evidence="9">
    <location>
        <begin position="6"/>
        <end position="28"/>
    </location>
</feature>
<evidence type="ECO:0000256" key="1">
    <source>
        <dbReference type="ARBA" id="ARBA00004141"/>
    </source>
</evidence>
<evidence type="ECO:0000313" key="12">
    <source>
        <dbReference type="Proteomes" id="UP000298460"/>
    </source>
</evidence>
<dbReference type="SUPFAM" id="SSF111352">
    <property type="entry name" value="Ammonium transporter"/>
    <property type="match status" value="1"/>
</dbReference>
<feature type="domain" description="Ammonium transporter AmtB-like" evidence="10">
    <location>
        <begin position="8"/>
        <end position="402"/>
    </location>
</feature>
<keyword evidence="5 9" id="KW-1133">Transmembrane helix</keyword>
<dbReference type="Proteomes" id="UP000298460">
    <property type="component" value="Unassembled WGS sequence"/>
</dbReference>
<dbReference type="InterPro" id="IPR024041">
    <property type="entry name" value="NH4_transpt_AmtB-like_dom"/>
</dbReference>
<feature type="transmembrane region" description="Helical" evidence="9">
    <location>
        <begin position="350"/>
        <end position="372"/>
    </location>
</feature>
<feature type="transmembrane region" description="Helical" evidence="9">
    <location>
        <begin position="131"/>
        <end position="149"/>
    </location>
</feature>
<feature type="transmembrane region" description="Helical" evidence="9">
    <location>
        <begin position="95"/>
        <end position="119"/>
    </location>
</feature>
<organism evidence="11 12">
    <name type="scientific">Desulfosporosinus fructosivorans</name>
    <dbReference type="NCBI Taxonomy" id="2018669"/>
    <lineage>
        <taxon>Bacteria</taxon>
        <taxon>Bacillati</taxon>
        <taxon>Bacillota</taxon>
        <taxon>Clostridia</taxon>
        <taxon>Eubacteriales</taxon>
        <taxon>Desulfitobacteriaceae</taxon>
        <taxon>Desulfosporosinus</taxon>
    </lineage>
</organism>
<dbReference type="InterPro" id="IPR029020">
    <property type="entry name" value="Ammonium/urea_transptr"/>
</dbReference>
<evidence type="ECO:0000256" key="6">
    <source>
        <dbReference type="ARBA" id="ARBA00023136"/>
    </source>
</evidence>
<dbReference type="GO" id="GO:0008519">
    <property type="term" value="F:ammonium channel activity"/>
    <property type="evidence" value="ECO:0007669"/>
    <property type="project" value="InterPro"/>
</dbReference>
<dbReference type="InterPro" id="IPR001905">
    <property type="entry name" value="Ammonium_transpt"/>
</dbReference>
<evidence type="ECO:0000256" key="3">
    <source>
        <dbReference type="ARBA" id="ARBA00022448"/>
    </source>
</evidence>
<dbReference type="PROSITE" id="PS01219">
    <property type="entry name" value="AMMONIUM_TRANSP"/>
    <property type="match status" value="1"/>
</dbReference>
<comment type="caution">
    <text evidence="11">The sequence shown here is derived from an EMBL/GenBank/DDBJ whole genome shotgun (WGS) entry which is preliminary data.</text>
</comment>
<dbReference type="AlphaFoldDB" id="A0A4Z0R320"/>
<feature type="transmembrane region" description="Helical" evidence="9">
    <location>
        <begin position="194"/>
        <end position="215"/>
    </location>
</feature>
<feature type="transmembrane region" description="Helical" evidence="9">
    <location>
        <begin position="282"/>
        <end position="301"/>
    </location>
</feature>
<evidence type="ECO:0000256" key="9">
    <source>
        <dbReference type="RuleBase" id="RU362002"/>
    </source>
</evidence>
<keyword evidence="12" id="KW-1185">Reference proteome</keyword>